<dbReference type="EMBL" id="MN740857">
    <property type="protein sequence ID" value="QHU15418.1"/>
    <property type="molecule type" value="Genomic_DNA"/>
</dbReference>
<sequence>MLTMRIAVLFVAAPKRQGKKKMQSMCECDKK</sequence>
<dbReference type="AlphaFoldDB" id="A0A6C0KGF4"/>
<protein>
    <submittedName>
        <fullName evidence="1">Uncharacterized protein</fullName>
    </submittedName>
</protein>
<evidence type="ECO:0000313" key="1">
    <source>
        <dbReference type="EMBL" id="QHU15418.1"/>
    </source>
</evidence>
<proteinExistence type="predicted"/>
<accession>A0A6C0KGF4</accession>
<name>A0A6C0KGF4_9ZZZZ</name>
<organism evidence="1">
    <name type="scientific">viral metagenome</name>
    <dbReference type="NCBI Taxonomy" id="1070528"/>
    <lineage>
        <taxon>unclassified sequences</taxon>
        <taxon>metagenomes</taxon>
        <taxon>organismal metagenomes</taxon>
    </lineage>
</organism>
<reference evidence="1" key="1">
    <citation type="journal article" date="2020" name="Nature">
        <title>Giant virus diversity and host interactions through global metagenomics.</title>
        <authorList>
            <person name="Schulz F."/>
            <person name="Roux S."/>
            <person name="Paez-Espino D."/>
            <person name="Jungbluth S."/>
            <person name="Walsh D.A."/>
            <person name="Denef V.J."/>
            <person name="McMahon K.D."/>
            <person name="Konstantinidis K.T."/>
            <person name="Eloe-Fadrosh E.A."/>
            <person name="Kyrpides N.C."/>
            <person name="Woyke T."/>
        </authorList>
    </citation>
    <scope>NUCLEOTIDE SEQUENCE</scope>
    <source>
        <strain evidence="1">GVMAG-S-1103017-68</strain>
    </source>
</reference>